<evidence type="ECO:0000313" key="2">
    <source>
        <dbReference type="Proteomes" id="UP001198701"/>
    </source>
</evidence>
<comment type="caution">
    <text evidence="1">The sequence shown here is derived from an EMBL/GenBank/DDBJ whole genome shotgun (WGS) entry which is preliminary data.</text>
</comment>
<dbReference type="EMBL" id="JAJHPV010000013">
    <property type="protein sequence ID" value="MCC6071822.1"/>
    <property type="molecule type" value="Genomic_DNA"/>
</dbReference>
<sequence length="209" mass="22965">MPASAQEAPPERREPTAQEAASFKAFYSGISQQARAPVFDVVRASRKAPWRIEASVDGASYRSAGALCRMTQTRYAYNPRAAANQRWSVAAEKRLAWLDRAPCGKPNRLIELKQRIPDADLAPLIDQHGVLLVRARLLFAGNTSCAPHRALRFRLSAIDVSAPPHGKEELHALVFDSDRSARAQVWIKKRGAELNAWDVACSEAPAAAL</sequence>
<gene>
    <name evidence="1" type="ORF">LMJ30_12710</name>
</gene>
<proteinExistence type="predicted"/>
<accession>A0ABS8IT27</accession>
<organism evidence="1 2">
    <name type="scientific">Massilia agrisoli</name>
    <dbReference type="NCBI Taxonomy" id="2892444"/>
    <lineage>
        <taxon>Bacteria</taxon>
        <taxon>Pseudomonadati</taxon>
        <taxon>Pseudomonadota</taxon>
        <taxon>Betaproteobacteria</taxon>
        <taxon>Burkholderiales</taxon>
        <taxon>Oxalobacteraceae</taxon>
        <taxon>Telluria group</taxon>
        <taxon>Massilia</taxon>
    </lineage>
</organism>
<keyword evidence="2" id="KW-1185">Reference proteome</keyword>
<name>A0ABS8IT27_9BURK</name>
<evidence type="ECO:0000313" key="1">
    <source>
        <dbReference type="EMBL" id="MCC6071822.1"/>
    </source>
</evidence>
<dbReference type="Proteomes" id="UP001198701">
    <property type="component" value="Unassembled WGS sequence"/>
</dbReference>
<dbReference type="RefSeq" id="WP_229432707.1">
    <property type="nucleotide sequence ID" value="NZ_JAJHPV010000013.1"/>
</dbReference>
<reference evidence="1 2" key="1">
    <citation type="submission" date="2021-11" db="EMBL/GenBank/DDBJ databases">
        <authorList>
            <person name="Huq M.A."/>
        </authorList>
    </citation>
    <scope>NUCLEOTIDE SEQUENCE [LARGE SCALE GENOMIC DNA]</scope>
    <source>
        <strain evidence="1 2">MAHUQ-52</strain>
    </source>
</reference>
<protein>
    <submittedName>
        <fullName evidence="1">Uncharacterized protein</fullName>
    </submittedName>
</protein>